<comment type="caution">
    <text evidence="4">The sequence shown here is derived from an EMBL/GenBank/DDBJ whole genome shotgun (WGS) entry which is preliminary data.</text>
</comment>
<gene>
    <name evidence="4" type="ORF">MGAL_10B007771</name>
</gene>
<organism evidence="4 5">
    <name type="scientific">Mytilus galloprovincialis</name>
    <name type="common">Mediterranean mussel</name>
    <dbReference type="NCBI Taxonomy" id="29158"/>
    <lineage>
        <taxon>Eukaryota</taxon>
        <taxon>Metazoa</taxon>
        <taxon>Spiralia</taxon>
        <taxon>Lophotrochozoa</taxon>
        <taxon>Mollusca</taxon>
        <taxon>Bivalvia</taxon>
        <taxon>Autobranchia</taxon>
        <taxon>Pteriomorphia</taxon>
        <taxon>Mytilida</taxon>
        <taxon>Mytiloidea</taxon>
        <taxon>Mytilidae</taxon>
        <taxon>Mytilinae</taxon>
        <taxon>Mytilus</taxon>
    </lineage>
</organism>
<dbReference type="Pfam" id="PF00041">
    <property type="entry name" value="fn3"/>
    <property type="match status" value="1"/>
</dbReference>
<dbReference type="InterPro" id="IPR036116">
    <property type="entry name" value="FN3_sf"/>
</dbReference>
<dbReference type="CDD" id="cd00063">
    <property type="entry name" value="FN3"/>
    <property type="match status" value="1"/>
</dbReference>
<feature type="domain" description="Fibronectin type-III" evidence="3">
    <location>
        <begin position="142"/>
        <end position="238"/>
    </location>
</feature>
<feature type="transmembrane region" description="Helical" evidence="2">
    <location>
        <begin position="245"/>
        <end position="267"/>
    </location>
</feature>
<proteinExistence type="predicted"/>
<evidence type="ECO:0000313" key="5">
    <source>
        <dbReference type="Proteomes" id="UP000596742"/>
    </source>
</evidence>
<dbReference type="Gene3D" id="2.60.40.10">
    <property type="entry name" value="Immunoglobulins"/>
    <property type="match status" value="1"/>
</dbReference>
<dbReference type="SMART" id="SM00060">
    <property type="entry name" value="FN3"/>
    <property type="match status" value="1"/>
</dbReference>
<name>A0A8B6CJG2_MYTGA</name>
<feature type="region of interest" description="Disordered" evidence="1">
    <location>
        <begin position="336"/>
        <end position="355"/>
    </location>
</feature>
<dbReference type="PROSITE" id="PS50853">
    <property type="entry name" value="FN3"/>
    <property type="match status" value="1"/>
</dbReference>
<keyword evidence="2" id="KW-0472">Membrane</keyword>
<evidence type="ECO:0000256" key="1">
    <source>
        <dbReference type="SAM" id="MobiDB-lite"/>
    </source>
</evidence>
<keyword evidence="2" id="KW-0812">Transmembrane</keyword>
<evidence type="ECO:0000259" key="3">
    <source>
        <dbReference type="PROSITE" id="PS50853"/>
    </source>
</evidence>
<dbReference type="AlphaFoldDB" id="A0A8B6CJG2"/>
<keyword evidence="2" id="KW-1133">Transmembrane helix</keyword>
<dbReference type="EMBL" id="UYJE01001787">
    <property type="protein sequence ID" value="VDI05224.1"/>
    <property type="molecule type" value="Genomic_DNA"/>
</dbReference>
<dbReference type="InterPro" id="IPR013783">
    <property type="entry name" value="Ig-like_fold"/>
</dbReference>
<keyword evidence="5" id="KW-1185">Reference proteome</keyword>
<protein>
    <recommendedName>
        <fullName evidence="3">Fibronectin type-III domain-containing protein</fullName>
    </recommendedName>
</protein>
<sequence length="390" mass="44537">MCTATNGIADSKGETNRSASVYLSITGIPVFVAENKNVFYGVVNEPAEITVSIFSNPKYSDVIIKHKDGNRLLSNGIGMKLREQHMFVTDVIHESRVRVKCYRTTFIITTLRSDMVQNYTVVVLNDYGNNQFPTSVLIASYPDTPLNVTVRSVEKYARIDWTPNFNGGLKQDFFIEYRKLDSSLWKTVKTLNYTQNVRVSWNIQHLQAGFLYGFRMFARNRIGDSNRTDEIFVEIKNENTGFSSYIILSGSVSLILIFIIVLTAYGIRCLRRKIQINHCSTQTYKIEACQYDEIDEDQIIHVHDVEIAATDEIHVTDIDSYYEQPENLVIRQRSNSDQMNLPSVSSSESSENDIDENDTFTKDLILISYKQLTGDRSLPLPYDTLETVVN</sequence>
<dbReference type="Proteomes" id="UP000596742">
    <property type="component" value="Unassembled WGS sequence"/>
</dbReference>
<reference evidence="4" key="1">
    <citation type="submission" date="2018-11" db="EMBL/GenBank/DDBJ databases">
        <authorList>
            <person name="Alioto T."/>
            <person name="Alioto T."/>
        </authorList>
    </citation>
    <scope>NUCLEOTIDE SEQUENCE</scope>
</reference>
<dbReference type="InterPro" id="IPR003961">
    <property type="entry name" value="FN3_dom"/>
</dbReference>
<evidence type="ECO:0000313" key="4">
    <source>
        <dbReference type="EMBL" id="VDI05224.1"/>
    </source>
</evidence>
<dbReference type="SUPFAM" id="SSF49265">
    <property type="entry name" value="Fibronectin type III"/>
    <property type="match status" value="1"/>
</dbReference>
<accession>A0A8B6CJG2</accession>
<dbReference type="OrthoDB" id="6140741at2759"/>
<evidence type="ECO:0000256" key="2">
    <source>
        <dbReference type="SAM" id="Phobius"/>
    </source>
</evidence>